<feature type="transmembrane region" description="Helical" evidence="2">
    <location>
        <begin position="12"/>
        <end position="34"/>
    </location>
</feature>
<dbReference type="Pfam" id="PF02254">
    <property type="entry name" value="TrkA_N"/>
    <property type="match status" value="1"/>
</dbReference>
<keyword evidence="5" id="KW-1185">Reference proteome</keyword>
<dbReference type="Gene3D" id="1.20.5.110">
    <property type="match status" value="1"/>
</dbReference>
<gene>
    <name evidence="4" type="ORF">JGI23_01182</name>
</gene>
<dbReference type="OrthoDB" id="9799090at2"/>
<dbReference type="Gene3D" id="3.40.50.720">
    <property type="entry name" value="NAD(P)-binding Rossmann-like Domain"/>
    <property type="match status" value="1"/>
</dbReference>
<keyword evidence="2" id="KW-0812">Transmembrane</keyword>
<dbReference type="PRINTS" id="PR00169">
    <property type="entry name" value="KCHANNEL"/>
</dbReference>
<dbReference type="Pfam" id="PF07885">
    <property type="entry name" value="Ion_trans_2"/>
    <property type="match status" value="1"/>
</dbReference>
<dbReference type="AlphaFoldDB" id="A0A0P1N271"/>
<dbReference type="InterPro" id="IPR036291">
    <property type="entry name" value="NAD(P)-bd_dom_sf"/>
</dbReference>
<dbReference type="Proteomes" id="UP000199197">
    <property type="component" value="Unassembled WGS sequence"/>
</dbReference>
<dbReference type="InterPro" id="IPR013099">
    <property type="entry name" value="K_chnl_dom"/>
</dbReference>
<keyword evidence="4" id="KW-0406">Ion transport</keyword>
<evidence type="ECO:0000313" key="5">
    <source>
        <dbReference type="Proteomes" id="UP000199197"/>
    </source>
</evidence>
<proteinExistence type="predicted"/>
<dbReference type="RefSeq" id="WP_092349900.1">
    <property type="nucleotide sequence ID" value="NZ_CZVW01000011.1"/>
</dbReference>
<sequence length="379" mass="43242">MRQAIKIIWNHELFRILFLITVVLFFASSTVYLAENSKNRQFSSIFDGLWWAIVTMTTVGYGDKVPETTLGKIIGFLVMFSGVILVSMFTATVSSIFVTKKIKEREGLEKVDLTNHLVICGWNNDTERLLKALNNLYAKRKLQVVLVNNLPPEKVENLNEIYKNIEIKFVRGDFTQEVILERANIKFAKEVLILPDETISPNPSDEKTLIATLNIKSLNPKIKVYAQIINRENANNLKKANADEIIISNDYLPSLIAGQIFSPGIVQVLSSIFNEESNLKIFRQKIPPKFIGKTFSELFNYFKTEKNYLLIGFISDEETITLENILSHDYTEIDAFIERKLKEAGLNIKSSYVRLHLNPPLDYVIGEKEDAILIGNITE</sequence>
<dbReference type="Gene3D" id="1.10.287.70">
    <property type="match status" value="1"/>
</dbReference>
<keyword evidence="4" id="KW-0813">Transport</keyword>
<name>A0A0P1N271_9BACT</name>
<evidence type="ECO:0000259" key="3">
    <source>
        <dbReference type="PROSITE" id="PS51201"/>
    </source>
</evidence>
<dbReference type="EMBL" id="CZVW01000011">
    <property type="protein sequence ID" value="CUT02104.1"/>
    <property type="molecule type" value="Genomic_DNA"/>
</dbReference>
<keyword evidence="4" id="KW-0407">Ion channel</keyword>
<keyword evidence="2" id="KW-0472">Membrane</keyword>
<dbReference type="PANTHER" id="PTHR43833">
    <property type="entry name" value="POTASSIUM CHANNEL PROTEIN 2-RELATED-RELATED"/>
    <property type="match status" value="1"/>
</dbReference>
<comment type="subcellular location">
    <subcellularLocation>
        <location evidence="1">Cell membrane</location>
        <topology evidence="1">Multi-pass membrane protein</topology>
    </subcellularLocation>
</comment>
<reference evidence="5" key="1">
    <citation type="submission" date="2015-11" db="EMBL/GenBank/DDBJ databases">
        <authorList>
            <person name="Varghese N."/>
        </authorList>
    </citation>
    <scope>NUCLEOTIDE SEQUENCE [LARGE SCALE GENOMIC DNA]</scope>
    <source>
        <strain evidence="5">JGI-23</strain>
    </source>
</reference>
<dbReference type="InterPro" id="IPR050721">
    <property type="entry name" value="Trk_Ktr_HKT_K-transport"/>
</dbReference>
<dbReference type="SUPFAM" id="SSF51735">
    <property type="entry name" value="NAD(P)-binding Rossmann-fold domains"/>
    <property type="match status" value="1"/>
</dbReference>
<organism evidence="4 5">
    <name type="scientific">Candidatus Chryseopegocella kryptomonas</name>
    <dbReference type="NCBI Taxonomy" id="1633643"/>
    <lineage>
        <taxon>Bacteria</taxon>
        <taxon>Pseudomonadati</taxon>
        <taxon>Candidatus Kryptoniota</taxon>
        <taxon>Candidatus Chryseopegocella</taxon>
    </lineage>
</organism>
<dbReference type="GO" id="GO:0005886">
    <property type="term" value="C:plasma membrane"/>
    <property type="evidence" value="ECO:0007669"/>
    <property type="project" value="UniProtKB-SubCell"/>
</dbReference>
<evidence type="ECO:0000313" key="4">
    <source>
        <dbReference type="EMBL" id="CUT02104.1"/>
    </source>
</evidence>
<dbReference type="GO" id="GO:0006813">
    <property type="term" value="P:potassium ion transport"/>
    <property type="evidence" value="ECO:0007669"/>
    <property type="project" value="InterPro"/>
</dbReference>
<evidence type="ECO:0000256" key="1">
    <source>
        <dbReference type="ARBA" id="ARBA00004651"/>
    </source>
</evidence>
<protein>
    <submittedName>
        <fullName evidence="4">Voltage-gated potassium channel</fullName>
    </submittedName>
</protein>
<keyword evidence="2" id="KW-1133">Transmembrane helix</keyword>
<evidence type="ECO:0000256" key="2">
    <source>
        <dbReference type="SAM" id="Phobius"/>
    </source>
</evidence>
<dbReference type="InterPro" id="IPR003148">
    <property type="entry name" value="RCK_N"/>
</dbReference>
<dbReference type="SUPFAM" id="SSF81324">
    <property type="entry name" value="Voltage-gated potassium channels"/>
    <property type="match status" value="1"/>
</dbReference>
<feature type="domain" description="RCK N-terminal" evidence="3">
    <location>
        <begin position="114"/>
        <end position="247"/>
    </location>
</feature>
<feature type="transmembrane region" description="Helical" evidence="2">
    <location>
        <begin position="73"/>
        <end position="98"/>
    </location>
</feature>
<dbReference type="PANTHER" id="PTHR43833:SF9">
    <property type="entry name" value="POTASSIUM CHANNEL PROTEIN YUGO-RELATED"/>
    <property type="match status" value="1"/>
</dbReference>
<dbReference type="GO" id="GO:0034220">
    <property type="term" value="P:monoatomic ion transmembrane transport"/>
    <property type="evidence" value="ECO:0007669"/>
    <property type="project" value="UniProtKB-KW"/>
</dbReference>
<dbReference type="PROSITE" id="PS51201">
    <property type="entry name" value="RCK_N"/>
    <property type="match status" value="1"/>
</dbReference>
<accession>A0A0P1N271</accession>